<dbReference type="PATRIC" id="fig|74704.6.peg.2139"/>
<dbReference type="GO" id="GO:0006355">
    <property type="term" value="P:regulation of DNA-templated transcription"/>
    <property type="evidence" value="ECO:0007669"/>
    <property type="project" value="InterPro"/>
</dbReference>
<organism evidence="4 5">
    <name type="scientific">Staphylococcus cohnii subsp. cohnii</name>
    <dbReference type="NCBI Taxonomy" id="74704"/>
    <lineage>
        <taxon>Bacteria</taxon>
        <taxon>Bacillati</taxon>
        <taxon>Bacillota</taxon>
        <taxon>Bacilli</taxon>
        <taxon>Bacillales</taxon>
        <taxon>Staphylococcaceae</taxon>
        <taxon>Staphylococcus</taxon>
        <taxon>Staphylococcus cohnii species complex</taxon>
    </lineage>
</organism>
<evidence type="ECO:0000256" key="3">
    <source>
        <dbReference type="PROSITE-ProRule" id="PRU00339"/>
    </source>
</evidence>
<dbReference type="InterPro" id="IPR011990">
    <property type="entry name" value="TPR-like_helical_dom_sf"/>
</dbReference>
<evidence type="ECO:0000256" key="2">
    <source>
        <dbReference type="ARBA" id="ARBA00022803"/>
    </source>
</evidence>
<evidence type="ECO:0000313" key="4">
    <source>
        <dbReference type="EMBL" id="KKI64898.1"/>
    </source>
</evidence>
<dbReference type="SMART" id="SM00028">
    <property type="entry name" value="TPR"/>
    <property type="match status" value="2"/>
</dbReference>
<dbReference type="Proteomes" id="UP000034455">
    <property type="component" value="Unassembled WGS sequence"/>
</dbReference>
<dbReference type="GeneID" id="58098229"/>
<dbReference type="SUPFAM" id="SSF48452">
    <property type="entry name" value="TPR-like"/>
    <property type="match status" value="1"/>
</dbReference>
<dbReference type="GO" id="GO:0006368">
    <property type="term" value="P:transcription elongation by RNA polymerase II"/>
    <property type="evidence" value="ECO:0007669"/>
    <property type="project" value="TreeGrafter"/>
</dbReference>
<dbReference type="AlphaFoldDB" id="A0A0M2P4Q2"/>
<dbReference type="InterPro" id="IPR031101">
    <property type="entry name" value="Ctr9"/>
</dbReference>
<name>A0A0M2P4Q2_STACC</name>
<proteinExistence type="predicted"/>
<dbReference type="PROSITE" id="PS50005">
    <property type="entry name" value="TPR"/>
    <property type="match status" value="1"/>
</dbReference>
<feature type="repeat" description="TPR" evidence="3">
    <location>
        <begin position="15"/>
        <end position="48"/>
    </location>
</feature>
<dbReference type="Gene3D" id="1.25.40.10">
    <property type="entry name" value="Tetratricopeptide repeat domain"/>
    <property type="match status" value="2"/>
</dbReference>
<comment type="caution">
    <text evidence="4">The sequence shown here is derived from an EMBL/GenBank/DDBJ whole genome shotgun (WGS) entry which is preliminary data.</text>
</comment>
<reference evidence="4 5" key="1">
    <citation type="submission" date="2015-03" db="EMBL/GenBank/DDBJ databases">
        <title>Genome Assembly of Staphylococcus cohnii subsp. cohnii strain G22B2.</title>
        <authorList>
            <person name="Nair G."/>
            <person name="Kaur G."/>
            <person name="Khatri I."/>
            <person name="Singh N.K."/>
            <person name="Sathyabama S."/>
            <person name="Maurya S.K."/>
            <person name="Subramanian S."/>
            <person name="Agrewala J.N."/>
            <person name="Mayilraj S."/>
        </authorList>
    </citation>
    <scope>NUCLEOTIDE SEQUENCE [LARGE SCALE GENOMIC DNA]</scope>
    <source>
        <strain evidence="4 5">G22B2</strain>
    </source>
</reference>
<evidence type="ECO:0000313" key="5">
    <source>
        <dbReference type="Proteomes" id="UP000034455"/>
    </source>
</evidence>
<dbReference type="GO" id="GO:0000993">
    <property type="term" value="F:RNA polymerase II complex binding"/>
    <property type="evidence" value="ECO:0007669"/>
    <property type="project" value="TreeGrafter"/>
</dbReference>
<sequence length="482" mass="57374">MAQNSNKIISMKLDSPFYKKLADQKYQQQDYKKAAEYYEKVLEMSPQEIDVFEIKVKLSECLAHLGYNNRAEHIFYEMIAKQESIVDSYYQLSQLNITLNEANKAFLFGMNYVILADDDDYQEELEEMFEVTYNSEEKIEVECQLFAVQLIFQYLFSQGRLPEARNFVLNQNEAIQDHRVVRNLLTMCYLYLNEYDTAKVMFERLLNEDNTDVHALCHYTLLLYNTNEKEKYQRYLNILSKVVPMNDDESFKLGIVLCYLKQYEASQKLLQPLYRKGKFLSIQMYNALSHNNYHLNHIEDSKYFWSKLQEISKVDVGYAPWVIEQSKAYFNQQVLPLLLSDDSHRRLYGIFLLNQLKGREVLLTQDIWAVLEDMNDYEKLYLTYLIQGLQLNKLDFIHRGMLMLYNIEYLKNNSELFIVWIDKAEAIIAEQADLTNVDDYVAAFVYMYYRSMDTKITKQQVLEWFDITAYRLNKTIDYLVSI</sequence>
<accession>A0A0M2P4Q2</accession>
<gene>
    <name evidence="4" type="ORF">UF66_2081</name>
</gene>
<protein>
    <submittedName>
        <fullName evidence="4">TPR domain protein</fullName>
    </submittedName>
</protein>
<keyword evidence="1" id="KW-0677">Repeat</keyword>
<evidence type="ECO:0000256" key="1">
    <source>
        <dbReference type="ARBA" id="ARBA00022737"/>
    </source>
</evidence>
<dbReference type="RefSeq" id="WP_019469484.1">
    <property type="nucleotide sequence ID" value="NZ_BKAS01000013.1"/>
</dbReference>
<dbReference type="EMBL" id="LAKJ01000004">
    <property type="protein sequence ID" value="KKI64898.1"/>
    <property type="molecule type" value="Genomic_DNA"/>
</dbReference>
<keyword evidence="2 3" id="KW-0802">TPR repeat</keyword>
<dbReference type="InterPro" id="IPR019734">
    <property type="entry name" value="TPR_rpt"/>
</dbReference>
<dbReference type="PANTHER" id="PTHR14027">
    <property type="entry name" value="RNA POLYMERASE-ASSOCIATED PROTEIN CTR9"/>
    <property type="match status" value="1"/>
</dbReference>
<dbReference type="PANTHER" id="PTHR14027:SF2">
    <property type="entry name" value="RNA POLYMERASE-ASSOCIATED PROTEIN CTR9 HOMOLOG"/>
    <property type="match status" value="1"/>
</dbReference>